<evidence type="ECO:0000259" key="6">
    <source>
        <dbReference type="PROSITE" id="PS50801"/>
    </source>
</evidence>
<dbReference type="InterPro" id="IPR011547">
    <property type="entry name" value="SLC26A/SulP_dom"/>
</dbReference>
<organism evidence="7 8">
    <name type="scientific">Thauera aminoaromatica</name>
    <dbReference type="NCBI Taxonomy" id="164330"/>
    <lineage>
        <taxon>Bacteria</taxon>
        <taxon>Pseudomonadati</taxon>
        <taxon>Pseudomonadota</taxon>
        <taxon>Betaproteobacteria</taxon>
        <taxon>Rhodocyclales</taxon>
        <taxon>Zoogloeaceae</taxon>
        <taxon>Thauera</taxon>
    </lineage>
</organism>
<dbReference type="HOGENOM" id="CLU_003182_13_1_4"/>
<feature type="transmembrane region" description="Helical" evidence="5">
    <location>
        <begin position="276"/>
        <end position="294"/>
    </location>
</feature>
<keyword evidence="8" id="KW-1185">Reference proteome</keyword>
<dbReference type="AlphaFoldDB" id="C4ZMX6"/>
<feature type="transmembrane region" description="Helical" evidence="5">
    <location>
        <begin position="42"/>
        <end position="62"/>
    </location>
</feature>
<dbReference type="InterPro" id="IPR002645">
    <property type="entry name" value="STAS_dom"/>
</dbReference>
<evidence type="ECO:0000256" key="1">
    <source>
        <dbReference type="ARBA" id="ARBA00004141"/>
    </source>
</evidence>
<feature type="transmembrane region" description="Helical" evidence="5">
    <location>
        <begin position="232"/>
        <end position="256"/>
    </location>
</feature>
<feature type="transmembrane region" description="Helical" evidence="5">
    <location>
        <begin position="190"/>
        <end position="212"/>
    </location>
</feature>
<dbReference type="GO" id="GO:0055085">
    <property type="term" value="P:transmembrane transport"/>
    <property type="evidence" value="ECO:0007669"/>
    <property type="project" value="InterPro"/>
</dbReference>
<reference evidence="7 8" key="2">
    <citation type="journal article" date="2012" name="Stand. Genomic Sci.">
        <title>Complete genome sequence of Thauera aminoaromatica strain MZ1T.</title>
        <authorList>
            <person name="Jiang K."/>
            <person name="Sanseverino J."/>
            <person name="Chauhan A."/>
            <person name="Lucas S."/>
            <person name="Copeland A."/>
            <person name="Lapidus A."/>
            <person name="Del Rio T.G."/>
            <person name="Dalin E."/>
            <person name="Tice H."/>
            <person name="Bruce D."/>
            <person name="Goodwin L."/>
            <person name="Pitluck S."/>
            <person name="Sims D."/>
            <person name="Brettin T."/>
            <person name="Detter J.C."/>
            <person name="Han C."/>
            <person name="Chang Y.J."/>
            <person name="Larimer F."/>
            <person name="Land M."/>
            <person name="Hauser L."/>
            <person name="Kyrpides N.C."/>
            <person name="Mikhailova N."/>
            <person name="Moser S."/>
            <person name="Jegier P."/>
            <person name="Close D."/>
            <person name="Debruyn J.M."/>
            <person name="Wang Y."/>
            <person name="Layton A.C."/>
            <person name="Allen M.S."/>
            <person name="Sayler G.S."/>
        </authorList>
    </citation>
    <scope>NUCLEOTIDE SEQUENCE [LARGE SCALE GENOMIC DNA]</scope>
    <source>
        <strain evidence="7 8">MZ1T</strain>
    </source>
</reference>
<feature type="transmembrane region" description="Helical" evidence="5">
    <location>
        <begin position="74"/>
        <end position="99"/>
    </location>
</feature>
<evidence type="ECO:0000256" key="4">
    <source>
        <dbReference type="ARBA" id="ARBA00023136"/>
    </source>
</evidence>
<sequence>MNAQASALGRWRGDFFGGLTAGIVALPLALAFGVASGAGAAAGLYGAIVLGFVAALLGGTRMQISGPTGPMTVVFASALVAVGGDLALAMAAVLVGGLVQVGLGVLRSGGLVRFIPYPVVSGFMSGVGVIIVLLQSAPLLGVTPASSPLAAVLALPGVLANVNGEALLLGGLTLLIVFRTPMAVSRIVPAPLVALVAMSALSVAAGLRVPVIGDIPAGLPVPALPSFTLETWTTVLLLGITLGVLGSIDSLLTSLVADSITRTRHHSNRELIGQGIGNLLCAFVGGLPGAGATMRTVINIKSGGRGRASGVVHALFLLALLLGLGPLAERIPLAVLAGILIKVGVDILDYRMLRLVRTAPRADVGVMAAVFALTVLVDLIVAVGAGVILSMALIIHRLARHSRLRVRPLPHAGEGGREAAGHELPGLASGIRVIEIEGAFFFGSASQLLDRVDQVIGTRVVVFDCSRVPFMDLSAQFALEEMIEGLQAQSIAARVVVPPEIHAQLLRLGAPQLPAAILHDELDRALAEARRLAAAMPQSG</sequence>
<dbReference type="GO" id="GO:0016020">
    <property type="term" value="C:membrane"/>
    <property type="evidence" value="ECO:0007669"/>
    <property type="project" value="UniProtKB-SubCell"/>
</dbReference>
<keyword evidence="2 5" id="KW-0812">Transmembrane</keyword>
<dbReference type="Gene3D" id="3.30.750.24">
    <property type="entry name" value="STAS domain"/>
    <property type="match status" value="1"/>
</dbReference>
<dbReference type="Pfam" id="PF00916">
    <property type="entry name" value="Sulfate_transp"/>
    <property type="match status" value="1"/>
</dbReference>
<comment type="subcellular location">
    <subcellularLocation>
        <location evidence="1">Membrane</location>
        <topology evidence="1">Multi-pass membrane protein</topology>
    </subcellularLocation>
</comment>
<dbReference type="EMBL" id="CP001281">
    <property type="protein sequence ID" value="ACK53388.1"/>
    <property type="molecule type" value="Genomic_DNA"/>
</dbReference>
<feature type="transmembrane region" description="Helical" evidence="5">
    <location>
        <begin position="306"/>
        <end position="324"/>
    </location>
</feature>
<keyword evidence="4 5" id="KW-0472">Membrane</keyword>
<accession>C4ZMX6</accession>
<proteinExistence type="predicted"/>
<name>C4ZMX6_THASP</name>
<reference evidence="8" key="1">
    <citation type="submission" date="2009-05" db="EMBL/GenBank/DDBJ databases">
        <title>Complete sequence of chromosome of Thauera sp. MZ1T.</title>
        <authorList>
            <consortium name="US DOE Joint Genome Institute"/>
            <person name="Lucas S."/>
            <person name="Copeland A."/>
            <person name="Lapidus A."/>
            <person name="Glavina del Rio T."/>
            <person name="Dalin E."/>
            <person name="Tice H."/>
            <person name="Bruce D."/>
            <person name="Goodwin L."/>
            <person name="Pitluck S."/>
            <person name="Sims D."/>
            <person name="Brettin T."/>
            <person name="Detter J.C."/>
            <person name="Han C."/>
            <person name="Larimer F."/>
            <person name="Land M."/>
            <person name="Hauser L."/>
            <person name="Kyrpides N."/>
            <person name="Mikhailova N."/>
            <person name="Sayler G.S."/>
        </authorList>
    </citation>
    <scope>NUCLEOTIDE SEQUENCE [LARGE SCALE GENOMIC DNA]</scope>
    <source>
        <strain evidence="8">MZ1T</strain>
    </source>
</reference>
<dbReference type="OrthoDB" id="9769739at2"/>
<dbReference type="PANTHER" id="PTHR11814">
    <property type="entry name" value="SULFATE TRANSPORTER"/>
    <property type="match status" value="1"/>
</dbReference>
<gene>
    <name evidence="7" type="ordered locus">Tmz1t_0615</name>
</gene>
<evidence type="ECO:0000313" key="7">
    <source>
        <dbReference type="EMBL" id="ACK53388.1"/>
    </source>
</evidence>
<protein>
    <submittedName>
        <fullName evidence="7">Sulphate transporter</fullName>
    </submittedName>
</protein>
<dbReference type="RefSeq" id="WP_012584542.1">
    <property type="nucleotide sequence ID" value="NC_011662.2"/>
</dbReference>
<feature type="domain" description="STAS" evidence="6">
    <location>
        <begin position="430"/>
        <end position="529"/>
    </location>
</feature>
<evidence type="ECO:0000256" key="3">
    <source>
        <dbReference type="ARBA" id="ARBA00022989"/>
    </source>
</evidence>
<feature type="transmembrane region" description="Helical" evidence="5">
    <location>
        <begin position="111"/>
        <end position="134"/>
    </location>
</feature>
<dbReference type="KEGG" id="tmz:Tmz1t_0615"/>
<dbReference type="STRING" id="85643.Tmz1t_0615"/>
<keyword evidence="3 5" id="KW-1133">Transmembrane helix</keyword>
<dbReference type="CDD" id="cd07042">
    <property type="entry name" value="STAS_SulP_like_sulfate_transporter"/>
    <property type="match status" value="1"/>
</dbReference>
<evidence type="ECO:0000256" key="5">
    <source>
        <dbReference type="SAM" id="Phobius"/>
    </source>
</evidence>
<dbReference type="Pfam" id="PF01740">
    <property type="entry name" value="STAS"/>
    <property type="match status" value="1"/>
</dbReference>
<dbReference type="InterPro" id="IPR001902">
    <property type="entry name" value="SLC26A/SulP_fam"/>
</dbReference>
<feature type="transmembrane region" description="Helical" evidence="5">
    <location>
        <begin position="368"/>
        <end position="395"/>
    </location>
</feature>
<dbReference type="InterPro" id="IPR036513">
    <property type="entry name" value="STAS_dom_sf"/>
</dbReference>
<feature type="transmembrane region" description="Helical" evidence="5">
    <location>
        <begin position="15"/>
        <end position="35"/>
    </location>
</feature>
<feature type="transmembrane region" description="Helical" evidence="5">
    <location>
        <begin position="331"/>
        <end position="348"/>
    </location>
</feature>
<feature type="transmembrane region" description="Helical" evidence="5">
    <location>
        <begin position="154"/>
        <end position="178"/>
    </location>
</feature>
<evidence type="ECO:0000256" key="2">
    <source>
        <dbReference type="ARBA" id="ARBA00022692"/>
    </source>
</evidence>
<dbReference type="eggNOG" id="COG0659">
    <property type="taxonomic scope" value="Bacteria"/>
</dbReference>
<dbReference type="PROSITE" id="PS50801">
    <property type="entry name" value="STAS"/>
    <property type="match status" value="1"/>
</dbReference>
<evidence type="ECO:0000313" key="8">
    <source>
        <dbReference type="Proteomes" id="UP000002186"/>
    </source>
</evidence>
<dbReference type="Proteomes" id="UP000002186">
    <property type="component" value="Chromosome"/>
</dbReference>
<dbReference type="SUPFAM" id="SSF52091">
    <property type="entry name" value="SpoIIaa-like"/>
    <property type="match status" value="1"/>
</dbReference>